<keyword evidence="3" id="KW-1185">Reference proteome</keyword>
<organism evidence="2 3">
    <name type="scientific">Brachyspira catarrhinii</name>
    <dbReference type="NCBI Taxonomy" id="2528966"/>
    <lineage>
        <taxon>Bacteria</taxon>
        <taxon>Pseudomonadati</taxon>
        <taxon>Spirochaetota</taxon>
        <taxon>Spirochaetia</taxon>
        <taxon>Brachyspirales</taxon>
        <taxon>Brachyspiraceae</taxon>
        <taxon>Brachyspira</taxon>
    </lineage>
</organism>
<dbReference type="InterPro" id="IPR011990">
    <property type="entry name" value="TPR-like_helical_dom_sf"/>
</dbReference>
<evidence type="ECO:0000313" key="2">
    <source>
        <dbReference type="EMBL" id="TKZ35769.1"/>
    </source>
</evidence>
<dbReference type="Gene3D" id="1.25.40.10">
    <property type="entry name" value="Tetratricopeptide repeat domain"/>
    <property type="match status" value="1"/>
</dbReference>
<evidence type="ECO:0000256" key="1">
    <source>
        <dbReference type="SAM" id="Phobius"/>
    </source>
</evidence>
<name>A0ABY2TSM6_9SPIR</name>
<dbReference type="SUPFAM" id="SSF48452">
    <property type="entry name" value="TPR-like"/>
    <property type="match status" value="1"/>
</dbReference>
<protein>
    <submittedName>
        <fullName evidence="2">Tetratricopeptide repeat protein</fullName>
    </submittedName>
</protein>
<dbReference type="EMBL" id="SJDU01000056">
    <property type="protein sequence ID" value="TKZ35769.1"/>
    <property type="molecule type" value="Genomic_DNA"/>
</dbReference>
<reference evidence="2 3" key="1">
    <citation type="journal article" date="2019" name="Anaerobe">
        <title>Brachyspira catarrhinii sp. nov., an anaerobic intestinal spirochaete isolated from vervet monkeys may have been misidentified as Brachyspira aalborgi in previous studies.</title>
        <authorList>
            <person name="Phillips N.D."/>
            <person name="La T."/>
            <person name="Hampson D.J."/>
        </authorList>
    </citation>
    <scope>NUCLEOTIDE SEQUENCE [LARGE SCALE GENOMIC DNA]</scope>
    <source>
        <strain evidence="2 3">Z12</strain>
    </source>
</reference>
<gene>
    <name evidence="2" type="ORF">EZH24_03515</name>
</gene>
<comment type="caution">
    <text evidence="2">The sequence shown here is derived from an EMBL/GenBank/DDBJ whole genome shotgun (WGS) entry which is preliminary data.</text>
</comment>
<keyword evidence="1" id="KW-0812">Transmembrane</keyword>
<sequence length="373" mass="43013">MDKIRYCKTKIFLIFNLILFIFTAGVLYSQTSTNLDNSFTNLPNSKRLANNISIRAINEDSLYVEWQGIYHPNLTYYVYRSNNPILSRPLLTTATVIGSVKATNNANSYSVLDILPSYGTYYYAVISYVDNIGFYTADSDVDTISFEYKNPNANIITNTNTMIIVASNLNTNLMNNEFITNAYTITNFITETNYYAQTNYYEQTNYYNETNYHNITNYYNTTEIIITGETNNNISNNPIKNRDTNETDYIYTNIMNTNENVDGMVNTNSIEATINNIMETPPPAQTEYDMYMNEYNKALAQFRLGNYSTVITLLEPVSRKNVNRNLYYNINLLLGKAYKNTNQKQNALNVFRRIQSINSTEVNFWVNQVLSDL</sequence>
<feature type="transmembrane region" description="Helical" evidence="1">
    <location>
        <begin position="12"/>
        <end position="29"/>
    </location>
</feature>
<keyword evidence="1" id="KW-0472">Membrane</keyword>
<dbReference type="RefSeq" id="WP_137997748.1">
    <property type="nucleotide sequence ID" value="NZ_SJDU01000056.1"/>
</dbReference>
<keyword evidence="1" id="KW-1133">Transmembrane helix</keyword>
<accession>A0ABY2TSM6</accession>
<evidence type="ECO:0000313" key="3">
    <source>
        <dbReference type="Proteomes" id="UP000310168"/>
    </source>
</evidence>
<proteinExistence type="predicted"/>
<dbReference type="Proteomes" id="UP000310168">
    <property type="component" value="Unassembled WGS sequence"/>
</dbReference>